<sequence length="321" mass="36023">MSLVLGSIGAIPAVNEMDYPFDRLGVVCWKIGAVALAISAICKTYQILKSSEAGLKELPAFLMESFFFVGASLFWYGCVLYDAGGHTEQEIEEELKVHPMNINDIWMFGCIMFTIGPTYQLLCGYSIENLAYTFAGWIFILGTTAYYFTWWVPEAYVGATCYLIGCAVYVFFDSRYFLSLPAEDTWLRINQGFSVFGDLLYFFGSIGFQPGLADMGYPYDRIGIDGFIYGSIAIAFAQGWKMLRLLRDTQVPESHRFALVSAVLVGIGACLFYWAVYKFGSWEIVKRSDEMNYLLTLGCSFFAAAHLYTIMLSGKHSAMLI</sequence>
<dbReference type="Proteomes" id="UP000037460">
    <property type="component" value="Unassembled WGS sequence"/>
</dbReference>
<reference evidence="3" key="1">
    <citation type="journal article" date="2015" name="PLoS Genet.">
        <title>Genome Sequence and Transcriptome Analyses of Chrysochromulina tobin: Metabolic Tools for Enhanced Algal Fitness in the Prominent Order Prymnesiales (Haptophyceae).</title>
        <authorList>
            <person name="Hovde B.T."/>
            <person name="Deodato C.R."/>
            <person name="Hunsperger H.M."/>
            <person name="Ryken S.A."/>
            <person name="Yost W."/>
            <person name="Jha R.K."/>
            <person name="Patterson J."/>
            <person name="Monnat R.J. Jr."/>
            <person name="Barlow S.B."/>
            <person name="Starkenburg S.R."/>
            <person name="Cattolico R.A."/>
        </authorList>
    </citation>
    <scope>NUCLEOTIDE SEQUENCE</scope>
    <source>
        <strain evidence="3">CCMP291</strain>
    </source>
</reference>
<feature type="transmembrane region" description="Helical" evidence="1">
    <location>
        <begin position="257"/>
        <end position="276"/>
    </location>
</feature>
<feature type="transmembrane region" description="Helical" evidence="1">
    <location>
        <begin position="193"/>
        <end position="213"/>
    </location>
</feature>
<accession>A0A0M0K397</accession>
<feature type="transmembrane region" description="Helical" evidence="1">
    <location>
        <begin position="155"/>
        <end position="172"/>
    </location>
</feature>
<keyword evidence="3" id="KW-1185">Reference proteome</keyword>
<evidence type="ECO:0000256" key="1">
    <source>
        <dbReference type="SAM" id="Phobius"/>
    </source>
</evidence>
<keyword evidence="1" id="KW-0812">Transmembrane</keyword>
<protein>
    <submittedName>
        <fullName evidence="2">Uncharacterized protein</fullName>
    </submittedName>
</protein>
<keyword evidence="1" id="KW-1133">Transmembrane helix</keyword>
<feature type="transmembrane region" description="Helical" evidence="1">
    <location>
        <begin position="58"/>
        <end position="77"/>
    </location>
</feature>
<organism evidence="2 3">
    <name type="scientific">Chrysochromulina tobinii</name>
    <dbReference type="NCBI Taxonomy" id="1460289"/>
    <lineage>
        <taxon>Eukaryota</taxon>
        <taxon>Haptista</taxon>
        <taxon>Haptophyta</taxon>
        <taxon>Prymnesiophyceae</taxon>
        <taxon>Prymnesiales</taxon>
        <taxon>Chrysochromulinaceae</taxon>
        <taxon>Chrysochromulina</taxon>
    </lineage>
</organism>
<gene>
    <name evidence="2" type="ORF">Ctob_012153</name>
</gene>
<feature type="transmembrane region" description="Helical" evidence="1">
    <location>
        <begin position="24"/>
        <end position="46"/>
    </location>
</feature>
<comment type="caution">
    <text evidence="2">The sequence shown here is derived from an EMBL/GenBank/DDBJ whole genome shotgun (WGS) entry which is preliminary data.</text>
</comment>
<feature type="transmembrane region" description="Helical" evidence="1">
    <location>
        <begin position="291"/>
        <end position="311"/>
    </location>
</feature>
<name>A0A0M0K397_9EUKA</name>
<dbReference type="AlphaFoldDB" id="A0A0M0K397"/>
<keyword evidence="1" id="KW-0472">Membrane</keyword>
<proteinExistence type="predicted"/>
<evidence type="ECO:0000313" key="3">
    <source>
        <dbReference type="Proteomes" id="UP000037460"/>
    </source>
</evidence>
<feature type="transmembrane region" description="Helical" evidence="1">
    <location>
        <begin position="219"/>
        <end position="237"/>
    </location>
</feature>
<dbReference type="EMBL" id="JWZX01001554">
    <property type="protein sequence ID" value="KOO33290.1"/>
    <property type="molecule type" value="Genomic_DNA"/>
</dbReference>
<feature type="transmembrane region" description="Helical" evidence="1">
    <location>
        <begin position="130"/>
        <end position="149"/>
    </location>
</feature>
<feature type="transmembrane region" description="Helical" evidence="1">
    <location>
        <begin position="105"/>
        <end position="123"/>
    </location>
</feature>
<evidence type="ECO:0000313" key="2">
    <source>
        <dbReference type="EMBL" id="KOO33290.1"/>
    </source>
</evidence>